<dbReference type="SUPFAM" id="SSF55277">
    <property type="entry name" value="GYF domain"/>
    <property type="match status" value="1"/>
</dbReference>
<dbReference type="InterPro" id="IPR025640">
    <property type="entry name" value="GYF_2"/>
</dbReference>
<feature type="region of interest" description="Disordered" evidence="2">
    <location>
        <begin position="359"/>
        <end position="394"/>
    </location>
</feature>
<dbReference type="InterPro" id="IPR035445">
    <property type="entry name" value="GYF-like_dom_sf"/>
</dbReference>
<feature type="domain" description="GYF" evidence="3">
    <location>
        <begin position="23"/>
        <end position="71"/>
    </location>
</feature>
<evidence type="ECO:0000256" key="1">
    <source>
        <dbReference type="SAM" id="Coils"/>
    </source>
</evidence>
<evidence type="ECO:0000256" key="2">
    <source>
        <dbReference type="SAM" id="MobiDB-lite"/>
    </source>
</evidence>
<feature type="domain" description="GYF" evidence="3">
    <location>
        <begin position="198"/>
        <end position="249"/>
    </location>
</feature>
<accession>A0A830H583</accession>
<dbReference type="Proteomes" id="UP000660262">
    <property type="component" value="Unassembled WGS sequence"/>
</dbReference>
<reference evidence="4" key="1">
    <citation type="submission" date="2020-10" db="EMBL/GenBank/DDBJ databases">
        <title>Unveiling of a novel bifunctional photoreceptor, Dualchrome1, isolated from a cosmopolitan green alga.</title>
        <authorList>
            <person name="Suzuki S."/>
            <person name="Kawachi M."/>
        </authorList>
    </citation>
    <scope>NUCLEOTIDE SEQUENCE</scope>
    <source>
        <strain evidence="4">NIES 2893</strain>
    </source>
</reference>
<comment type="caution">
    <text evidence="4">The sequence shown here is derived from an EMBL/GenBank/DDBJ whole genome shotgun (WGS) entry which is preliminary data.</text>
</comment>
<dbReference type="OrthoDB" id="10679340at2759"/>
<evidence type="ECO:0000313" key="4">
    <source>
        <dbReference type="EMBL" id="GHP01682.1"/>
    </source>
</evidence>
<dbReference type="EMBL" id="BNJQ01000001">
    <property type="protein sequence ID" value="GHP01682.1"/>
    <property type="molecule type" value="Genomic_DNA"/>
</dbReference>
<dbReference type="Pfam" id="PF14237">
    <property type="entry name" value="GYF_2"/>
    <property type="match status" value="2"/>
</dbReference>
<dbReference type="AlphaFoldDB" id="A0A830H583"/>
<organism evidence="4 5">
    <name type="scientific">Pycnococcus provasolii</name>
    <dbReference type="NCBI Taxonomy" id="41880"/>
    <lineage>
        <taxon>Eukaryota</taxon>
        <taxon>Viridiplantae</taxon>
        <taxon>Chlorophyta</taxon>
        <taxon>Pseudoscourfieldiophyceae</taxon>
        <taxon>Pseudoscourfieldiales</taxon>
        <taxon>Pycnococcaceae</taxon>
        <taxon>Pycnococcus</taxon>
    </lineage>
</organism>
<protein>
    <recommendedName>
        <fullName evidence="3">GYF domain-containing protein</fullName>
    </recommendedName>
</protein>
<evidence type="ECO:0000259" key="3">
    <source>
        <dbReference type="Pfam" id="PF14237"/>
    </source>
</evidence>
<proteinExistence type="predicted"/>
<feature type="coiled-coil region" evidence="1">
    <location>
        <begin position="269"/>
        <end position="331"/>
    </location>
</feature>
<evidence type="ECO:0000313" key="5">
    <source>
        <dbReference type="Proteomes" id="UP000660262"/>
    </source>
</evidence>
<keyword evidence="5" id="KW-1185">Reference proteome</keyword>
<gene>
    <name evidence="4" type="ORF">PPROV_000043900</name>
</gene>
<name>A0A830H583_9CHLO</name>
<keyword evidence="1" id="KW-0175">Coiled coil</keyword>
<dbReference type="Gene3D" id="3.30.1490.40">
    <property type="match status" value="1"/>
</dbReference>
<feature type="compositionally biased region" description="Pro residues" evidence="2">
    <location>
        <begin position="371"/>
        <end position="380"/>
    </location>
</feature>
<sequence length="432" mass="46949">MYAAYASAGTSSSMSMGDEHERWFFIDNMGAERGPFNFRVVRAHLRLGILNGDTMVWKEGQHDWMPAREVAVFHRCLNTTSTRSMELPGKHTAEALAKFTDEFHRMQTSDHITPSFAPAIATGVGPHRLRGGKAFVPTTAQAMNAATPQWQTTPAAATTPAAFRNAAAASWGTATANRPPATAARQWAADLGNDDSEWYYLAPGGVEVGPVSTNEMRRRLTTGEAGNAPWVWCATVQPEWAPAASVAALRPPPPPPVDMAMQPLDVAAAAAAASEARGLEAEADDLRLRLATALERLEEREARVRFFKDRLRSTQDDLAIKEREVSVLQEMIKTARDHNAPSPSSAKQRHLEYDTDANPAVSAPTVTKTPVPNPRTPPPSAANDNNSRELDRLRKELSAAFAQLEEKDNELVAAREALEGDLSWLVNDAAGA</sequence>